<evidence type="ECO:0000256" key="2">
    <source>
        <dbReference type="ARBA" id="ARBA00022741"/>
    </source>
</evidence>
<sequence length="240" mass="27300">MEQVCSIKNKILLKIENLSKHFGPLKVISDISFELLEGESIALLGPSGCGKTTLIRIMAGLVHDFQGKVELYAERIGYVFQEPRLIPWKNVLENLKFVVEDEEKIHQILESLRIDDFANYMPSKLSGGMRQRVNLARALLVNPQLLLLDEPFASLDVHLKISIISDIIQKRKEACFSMVVVTHDVREALLLSDKIYLLSDKPSRILETIDVSRIPKDISNSEFLSAESEILSKIMRRWSV</sequence>
<evidence type="ECO:0000313" key="6">
    <source>
        <dbReference type="Proteomes" id="UP000184207"/>
    </source>
</evidence>
<dbReference type="PANTHER" id="PTHR42788">
    <property type="entry name" value="TAURINE IMPORT ATP-BINDING PROTEIN-RELATED"/>
    <property type="match status" value="1"/>
</dbReference>
<dbReference type="InterPro" id="IPR003593">
    <property type="entry name" value="AAA+_ATPase"/>
</dbReference>
<dbReference type="SUPFAM" id="SSF52540">
    <property type="entry name" value="P-loop containing nucleoside triphosphate hydrolases"/>
    <property type="match status" value="1"/>
</dbReference>
<proteinExistence type="predicted"/>
<evidence type="ECO:0000256" key="3">
    <source>
        <dbReference type="ARBA" id="ARBA00022840"/>
    </source>
</evidence>
<dbReference type="PROSITE" id="PS50893">
    <property type="entry name" value="ABC_TRANSPORTER_2"/>
    <property type="match status" value="1"/>
</dbReference>
<dbReference type="SMART" id="SM00382">
    <property type="entry name" value="AAA"/>
    <property type="match status" value="1"/>
</dbReference>
<evidence type="ECO:0000256" key="1">
    <source>
        <dbReference type="ARBA" id="ARBA00022448"/>
    </source>
</evidence>
<evidence type="ECO:0000259" key="4">
    <source>
        <dbReference type="PROSITE" id="PS50893"/>
    </source>
</evidence>
<dbReference type="AlphaFoldDB" id="A0A1M7SCW3"/>
<protein>
    <submittedName>
        <fullName evidence="5">NitT/TauT family transport system ATP-binding protein</fullName>
    </submittedName>
</protein>
<keyword evidence="2" id="KW-0547">Nucleotide-binding</keyword>
<dbReference type="InterPro" id="IPR027417">
    <property type="entry name" value="P-loop_NTPase"/>
</dbReference>
<dbReference type="InterPro" id="IPR003439">
    <property type="entry name" value="ABC_transporter-like_ATP-bd"/>
</dbReference>
<dbReference type="InterPro" id="IPR050166">
    <property type="entry name" value="ABC_transporter_ATP-bind"/>
</dbReference>
<dbReference type="Pfam" id="PF00005">
    <property type="entry name" value="ABC_tran"/>
    <property type="match status" value="1"/>
</dbReference>
<dbReference type="InterPro" id="IPR017871">
    <property type="entry name" value="ABC_transporter-like_CS"/>
</dbReference>
<evidence type="ECO:0000313" key="5">
    <source>
        <dbReference type="EMBL" id="SHN56311.1"/>
    </source>
</evidence>
<feature type="domain" description="ABC transporter" evidence="4">
    <location>
        <begin position="13"/>
        <end position="225"/>
    </location>
</feature>
<dbReference type="RefSeq" id="WP_245789500.1">
    <property type="nucleotide sequence ID" value="NZ_FRDJ01000003.1"/>
</dbReference>
<name>A0A1M7SCW3_FERGO</name>
<organism evidence="5 6">
    <name type="scientific">Fervidobacterium gondwanense DSM 13020</name>
    <dbReference type="NCBI Taxonomy" id="1121883"/>
    <lineage>
        <taxon>Bacteria</taxon>
        <taxon>Thermotogati</taxon>
        <taxon>Thermotogota</taxon>
        <taxon>Thermotogae</taxon>
        <taxon>Thermotogales</taxon>
        <taxon>Fervidobacteriaceae</taxon>
        <taxon>Fervidobacterium</taxon>
    </lineage>
</organism>
<keyword evidence="1" id="KW-0813">Transport</keyword>
<dbReference type="GO" id="GO:0016887">
    <property type="term" value="F:ATP hydrolysis activity"/>
    <property type="evidence" value="ECO:0007669"/>
    <property type="project" value="InterPro"/>
</dbReference>
<gene>
    <name evidence="5" type="ORF">SAMN02745226_00756</name>
</gene>
<dbReference type="STRING" id="1121883.SAMN02745226_00756"/>
<reference evidence="6" key="1">
    <citation type="submission" date="2016-12" db="EMBL/GenBank/DDBJ databases">
        <authorList>
            <person name="Varghese N."/>
            <person name="Submissions S."/>
        </authorList>
    </citation>
    <scope>NUCLEOTIDE SEQUENCE [LARGE SCALE GENOMIC DNA]</scope>
    <source>
        <strain evidence="6">DSM 13020</strain>
    </source>
</reference>
<accession>A0A1M7SCW3</accession>
<keyword evidence="6" id="KW-1185">Reference proteome</keyword>
<dbReference type="Gene3D" id="3.40.50.300">
    <property type="entry name" value="P-loop containing nucleotide triphosphate hydrolases"/>
    <property type="match status" value="1"/>
</dbReference>
<keyword evidence="3 5" id="KW-0067">ATP-binding</keyword>
<dbReference type="Proteomes" id="UP000184207">
    <property type="component" value="Unassembled WGS sequence"/>
</dbReference>
<dbReference type="PANTHER" id="PTHR42788:SF13">
    <property type="entry name" value="ALIPHATIC SULFONATES IMPORT ATP-BINDING PROTEIN SSUB"/>
    <property type="match status" value="1"/>
</dbReference>
<dbReference type="GO" id="GO:0005524">
    <property type="term" value="F:ATP binding"/>
    <property type="evidence" value="ECO:0007669"/>
    <property type="project" value="UniProtKB-KW"/>
</dbReference>
<dbReference type="PROSITE" id="PS00211">
    <property type="entry name" value="ABC_TRANSPORTER_1"/>
    <property type="match status" value="1"/>
</dbReference>
<dbReference type="EMBL" id="FRDJ01000003">
    <property type="protein sequence ID" value="SHN56311.1"/>
    <property type="molecule type" value="Genomic_DNA"/>
</dbReference>